<evidence type="ECO:0000313" key="2">
    <source>
        <dbReference type="Proteomes" id="UP000503017"/>
    </source>
</evidence>
<organism evidence="1 2">
    <name type="scientific">Mesorhizobium loti R88b</name>
    <dbReference type="NCBI Taxonomy" id="935548"/>
    <lineage>
        <taxon>Bacteria</taxon>
        <taxon>Pseudomonadati</taxon>
        <taxon>Pseudomonadota</taxon>
        <taxon>Alphaproteobacteria</taxon>
        <taxon>Hyphomicrobiales</taxon>
        <taxon>Phyllobacteriaceae</taxon>
        <taxon>Mesorhizobium</taxon>
    </lineage>
</organism>
<evidence type="ECO:0000313" key="1">
    <source>
        <dbReference type="EMBL" id="QKD06671.1"/>
    </source>
</evidence>
<dbReference type="AlphaFoldDB" id="A0A6M7X5D4"/>
<protein>
    <submittedName>
        <fullName evidence="1">Uncharacterized protein</fullName>
    </submittedName>
</protein>
<gene>
    <name evidence="1" type="ORF">EB235_29645</name>
</gene>
<dbReference type="EMBL" id="CP033367">
    <property type="protein sequence ID" value="QKD06671.1"/>
    <property type="molecule type" value="Genomic_DNA"/>
</dbReference>
<proteinExistence type="predicted"/>
<accession>A0A6M7X5D4</accession>
<dbReference type="Proteomes" id="UP000503017">
    <property type="component" value="Chromosome"/>
</dbReference>
<name>A0A6M7X5D4_RHILI</name>
<reference evidence="1 2" key="1">
    <citation type="submission" date="2018-10" db="EMBL/GenBank/DDBJ databases">
        <authorList>
            <person name="Perry B.J."/>
            <person name="Sullivan J.T."/>
            <person name="Murphy R.J.T."/>
            <person name="Ramsay J.P."/>
            <person name="Ronson C.W."/>
        </authorList>
    </citation>
    <scope>NUCLEOTIDE SEQUENCE [LARGE SCALE GENOMIC DNA]</scope>
    <source>
        <strain evidence="1 2">R88b</strain>
    </source>
</reference>
<sequence length="87" mass="9025">MQGTYDAEVAVQTISANGNVTVTVAWGKLGDNNPGEAAGTGRISGTTLKLARLPNGADISFTMLSERTLAGTYTLAGQVYTGDFIKQ</sequence>